<keyword evidence="4" id="KW-0676">Redox-active center</keyword>
<evidence type="ECO:0000256" key="1">
    <source>
        <dbReference type="ARBA" id="ARBA00004196"/>
    </source>
</evidence>
<comment type="caution">
    <text evidence="6">The sequence shown here is derived from an EMBL/GenBank/DDBJ whole genome shotgun (WGS) entry which is preliminary data.</text>
</comment>
<evidence type="ECO:0000256" key="3">
    <source>
        <dbReference type="ARBA" id="ARBA00023157"/>
    </source>
</evidence>
<dbReference type="AlphaFoldDB" id="A0A3D9H7G9"/>
<dbReference type="GO" id="GO:0017004">
    <property type="term" value="P:cytochrome complex assembly"/>
    <property type="evidence" value="ECO:0007669"/>
    <property type="project" value="UniProtKB-KW"/>
</dbReference>
<comment type="subcellular location">
    <subcellularLocation>
        <location evidence="1">Cell envelope</location>
    </subcellularLocation>
</comment>
<dbReference type="Proteomes" id="UP000256980">
    <property type="component" value="Unassembled WGS sequence"/>
</dbReference>
<feature type="domain" description="Thioredoxin" evidence="5">
    <location>
        <begin position="193"/>
        <end position="345"/>
    </location>
</feature>
<dbReference type="InterPro" id="IPR036249">
    <property type="entry name" value="Thioredoxin-like_sf"/>
</dbReference>
<dbReference type="RefSeq" id="WP_115816748.1">
    <property type="nucleotide sequence ID" value="NZ_QRDV01000002.1"/>
</dbReference>
<keyword evidence="3" id="KW-1015">Disulfide bond</keyword>
<sequence length="345" mass="38768">MKRLLILCIAATLFACKGEPKDYVTLSGKIENPDASKTLKIFQGKNYEKTITINDDGTFKDTLKVVEGDYNFQHGKEYGQIYLKNDNTSSFETDYNSFIDSMTFKGDDSDINNFSLKSFLISKDHFTESLIATGTKEDVDKAIEGYKSAYEDIKNKYTDVDSTRVSIMDQNIEKTVQQLNQFMGSKFATQDAFPKGSPSPNFVDYENYAGGDMSLSDFKGKYVYFDIWATWCGPCIREIPSLKKVEEQFKGKNIEFVSISVDEGRGYKGDKAAAYEGWKKMVADKELGGIQLMADNGFNSEFVRNYKINGIPRFILVDPDGNIVSADAPRPSNPALVELFKELGI</sequence>
<organism evidence="6 7">
    <name type="scientific">Winogradskyella eximia</name>
    <dbReference type="NCBI Taxonomy" id="262006"/>
    <lineage>
        <taxon>Bacteria</taxon>
        <taxon>Pseudomonadati</taxon>
        <taxon>Bacteroidota</taxon>
        <taxon>Flavobacteriia</taxon>
        <taxon>Flavobacteriales</taxon>
        <taxon>Flavobacteriaceae</taxon>
        <taxon>Winogradskyella</taxon>
    </lineage>
</organism>
<gene>
    <name evidence="6" type="ORF">DFQ10_102319</name>
</gene>
<evidence type="ECO:0000259" key="5">
    <source>
        <dbReference type="PROSITE" id="PS51352"/>
    </source>
</evidence>
<dbReference type="GO" id="GO:0016491">
    <property type="term" value="F:oxidoreductase activity"/>
    <property type="evidence" value="ECO:0007669"/>
    <property type="project" value="InterPro"/>
</dbReference>
<dbReference type="CDD" id="cd02966">
    <property type="entry name" value="TlpA_like_family"/>
    <property type="match status" value="1"/>
</dbReference>
<dbReference type="PANTHER" id="PTHR42852:SF6">
    <property type="entry name" value="THIOL:DISULFIDE INTERCHANGE PROTEIN DSBE"/>
    <property type="match status" value="1"/>
</dbReference>
<proteinExistence type="predicted"/>
<protein>
    <submittedName>
        <fullName evidence="6">Redoxin</fullName>
    </submittedName>
</protein>
<dbReference type="OrthoDB" id="743079at2"/>
<keyword evidence="2" id="KW-0201">Cytochrome c-type biogenesis</keyword>
<dbReference type="EMBL" id="QRDV01000002">
    <property type="protein sequence ID" value="RED45447.1"/>
    <property type="molecule type" value="Genomic_DNA"/>
</dbReference>
<name>A0A3D9H7G9_9FLAO</name>
<evidence type="ECO:0000256" key="4">
    <source>
        <dbReference type="ARBA" id="ARBA00023284"/>
    </source>
</evidence>
<dbReference type="GO" id="GO:0030313">
    <property type="term" value="C:cell envelope"/>
    <property type="evidence" value="ECO:0007669"/>
    <property type="project" value="UniProtKB-SubCell"/>
</dbReference>
<dbReference type="PROSITE" id="PS51257">
    <property type="entry name" value="PROKAR_LIPOPROTEIN"/>
    <property type="match status" value="1"/>
</dbReference>
<reference evidence="6 7" key="1">
    <citation type="submission" date="2018-07" db="EMBL/GenBank/DDBJ databases">
        <title>Genomic Encyclopedia of Type Strains, Phase III (KMG-III): the genomes of soil and plant-associated and newly described type strains.</title>
        <authorList>
            <person name="Whitman W."/>
        </authorList>
    </citation>
    <scope>NUCLEOTIDE SEQUENCE [LARGE SCALE GENOMIC DNA]</scope>
    <source>
        <strain evidence="6 7">CECT 7946</strain>
    </source>
</reference>
<dbReference type="SUPFAM" id="SSF52833">
    <property type="entry name" value="Thioredoxin-like"/>
    <property type="match status" value="1"/>
</dbReference>
<dbReference type="InterPro" id="IPR013766">
    <property type="entry name" value="Thioredoxin_domain"/>
</dbReference>
<accession>A0A3D9H7G9</accession>
<keyword evidence="7" id="KW-1185">Reference proteome</keyword>
<dbReference type="InterPro" id="IPR013740">
    <property type="entry name" value="Redoxin"/>
</dbReference>
<dbReference type="Gene3D" id="3.40.30.10">
    <property type="entry name" value="Glutaredoxin"/>
    <property type="match status" value="1"/>
</dbReference>
<dbReference type="Pfam" id="PF08534">
    <property type="entry name" value="Redoxin"/>
    <property type="match status" value="1"/>
</dbReference>
<evidence type="ECO:0000313" key="7">
    <source>
        <dbReference type="Proteomes" id="UP000256980"/>
    </source>
</evidence>
<dbReference type="InterPro" id="IPR050553">
    <property type="entry name" value="Thioredoxin_ResA/DsbE_sf"/>
</dbReference>
<evidence type="ECO:0000256" key="2">
    <source>
        <dbReference type="ARBA" id="ARBA00022748"/>
    </source>
</evidence>
<dbReference type="PANTHER" id="PTHR42852">
    <property type="entry name" value="THIOL:DISULFIDE INTERCHANGE PROTEIN DSBE"/>
    <property type="match status" value="1"/>
</dbReference>
<dbReference type="PROSITE" id="PS51352">
    <property type="entry name" value="THIOREDOXIN_2"/>
    <property type="match status" value="1"/>
</dbReference>
<evidence type="ECO:0000313" key="6">
    <source>
        <dbReference type="EMBL" id="RED45447.1"/>
    </source>
</evidence>